<dbReference type="PROSITE" id="PS50112">
    <property type="entry name" value="PAS"/>
    <property type="match status" value="1"/>
</dbReference>
<sequence>MKDVQKRAKKNYELAQANLKQIFDNLPHTIFVTDKCGNILLSNSTTAMTLDMTLDQLLKSNVRDLVERGFYDKSYALEAVEKKCPQSGVLTTKIGIVHYSRSTPVIDDRGEVILVVTYGIPHSTEEPGLSLEEKEQNSRRKREIEYLRRTVLETGTIVAESQEMKQVLLRAHNVAQVDSTVLLLGESGTGKEVLAKYIHRHSKRAGKAFIALNCANLPETLVESELFGYEKGAFTGASAEGKVGLFEAAHTGTLFLDEIAELPLFLQAKLLRVLETCEVRRIGSNIDRKMDFRLIAATNRDLEKMVQEGKFRSDLYYRLHVIPIVIPPLRERPEDIAAMALKFLDSFNKKYGLHVEFDAKTFAALQSYKWPGNVRELRSAVERKVISSLQDGQADLLALDAADQENAFRDNIFNLLGLDGNLRDVLKTVERKYINYILNECGGKVGKAAERLGIYRTVLYRKLKEIEKQREMQNE</sequence>
<evidence type="ECO:0000259" key="5">
    <source>
        <dbReference type="PROSITE" id="PS50045"/>
    </source>
</evidence>
<dbReference type="GO" id="GO:0005524">
    <property type="term" value="F:ATP binding"/>
    <property type="evidence" value="ECO:0007669"/>
    <property type="project" value="UniProtKB-KW"/>
</dbReference>
<accession>A0A498R3R9</accession>
<dbReference type="AlphaFoldDB" id="A0A498R3R9"/>
<keyword evidence="4" id="KW-0804">Transcription</keyword>
<evidence type="ECO:0000256" key="3">
    <source>
        <dbReference type="ARBA" id="ARBA00023015"/>
    </source>
</evidence>
<dbReference type="PROSITE" id="PS00676">
    <property type="entry name" value="SIGMA54_INTERACT_2"/>
    <property type="match status" value="1"/>
</dbReference>
<evidence type="ECO:0000313" key="8">
    <source>
        <dbReference type="Proteomes" id="UP000277811"/>
    </source>
</evidence>
<dbReference type="InterPro" id="IPR035965">
    <property type="entry name" value="PAS-like_dom_sf"/>
</dbReference>
<proteinExistence type="predicted"/>
<dbReference type="FunFam" id="3.40.50.300:FF:000006">
    <property type="entry name" value="DNA-binding transcriptional regulator NtrC"/>
    <property type="match status" value="1"/>
</dbReference>
<dbReference type="InterPro" id="IPR003593">
    <property type="entry name" value="AAA+_ATPase"/>
</dbReference>
<reference evidence="7 8" key="1">
    <citation type="submission" date="2018-06" db="EMBL/GenBank/DDBJ databases">
        <authorList>
            <person name="Strepis N."/>
        </authorList>
    </citation>
    <scope>NUCLEOTIDE SEQUENCE [LARGE SCALE GENOMIC DNA]</scope>
    <source>
        <strain evidence="7">LUCI</strain>
    </source>
</reference>
<dbReference type="Gene3D" id="1.10.10.60">
    <property type="entry name" value="Homeodomain-like"/>
    <property type="match status" value="1"/>
</dbReference>
<keyword evidence="2" id="KW-0067">ATP-binding</keyword>
<dbReference type="SUPFAM" id="SSF46689">
    <property type="entry name" value="Homeodomain-like"/>
    <property type="match status" value="1"/>
</dbReference>
<gene>
    <name evidence="7" type="ORF">LUCI_0996</name>
</gene>
<keyword evidence="3" id="KW-0805">Transcription regulation</keyword>
<dbReference type="InterPro" id="IPR002197">
    <property type="entry name" value="HTH_Fis"/>
</dbReference>
<dbReference type="GO" id="GO:0006355">
    <property type="term" value="P:regulation of DNA-templated transcription"/>
    <property type="evidence" value="ECO:0007669"/>
    <property type="project" value="InterPro"/>
</dbReference>
<feature type="domain" description="PAS" evidence="6">
    <location>
        <begin position="15"/>
        <end position="66"/>
    </location>
</feature>
<dbReference type="InterPro" id="IPR025662">
    <property type="entry name" value="Sigma_54_int_dom_ATP-bd_1"/>
</dbReference>
<dbReference type="SUPFAM" id="SSF52540">
    <property type="entry name" value="P-loop containing nucleoside triphosphate hydrolases"/>
    <property type="match status" value="1"/>
</dbReference>
<dbReference type="InterPro" id="IPR027417">
    <property type="entry name" value="P-loop_NTPase"/>
</dbReference>
<dbReference type="InterPro" id="IPR058031">
    <property type="entry name" value="AAA_lid_NorR"/>
</dbReference>
<dbReference type="RefSeq" id="WP_207857007.1">
    <property type="nucleotide sequence ID" value="NZ_UPPP01000059.1"/>
</dbReference>
<organism evidence="7 8">
    <name type="scientific">Lucifera butyrica</name>
    <dbReference type="NCBI Taxonomy" id="1351585"/>
    <lineage>
        <taxon>Bacteria</taxon>
        <taxon>Bacillati</taxon>
        <taxon>Bacillota</taxon>
        <taxon>Negativicutes</taxon>
        <taxon>Veillonellales</taxon>
        <taxon>Veillonellaceae</taxon>
        <taxon>Lucifera</taxon>
    </lineage>
</organism>
<dbReference type="Pfam" id="PF00158">
    <property type="entry name" value="Sigma54_activat"/>
    <property type="match status" value="1"/>
</dbReference>
<dbReference type="Gene3D" id="1.10.8.60">
    <property type="match status" value="1"/>
</dbReference>
<evidence type="ECO:0008006" key="9">
    <source>
        <dbReference type="Google" id="ProtNLM"/>
    </source>
</evidence>
<evidence type="ECO:0000313" key="7">
    <source>
        <dbReference type="EMBL" id="VBB05785.1"/>
    </source>
</evidence>
<dbReference type="CDD" id="cd00009">
    <property type="entry name" value="AAA"/>
    <property type="match status" value="1"/>
</dbReference>
<dbReference type="InterPro" id="IPR009057">
    <property type="entry name" value="Homeodomain-like_sf"/>
</dbReference>
<dbReference type="PANTHER" id="PTHR32071">
    <property type="entry name" value="TRANSCRIPTIONAL REGULATORY PROTEIN"/>
    <property type="match status" value="1"/>
</dbReference>
<evidence type="ECO:0000256" key="1">
    <source>
        <dbReference type="ARBA" id="ARBA00022741"/>
    </source>
</evidence>
<dbReference type="GO" id="GO:0043565">
    <property type="term" value="F:sequence-specific DNA binding"/>
    <property type="evidence" value="ECO:0007669"/>
    <property type="project" value="InterPro"/>
</dbReference>
<dbReference type="SMART" id="SM00382">
    <property type="entry name" value="AAA"/>
    <property type="match status" value="1"/>
</dbReference>
<protein>
    <recommendedName>
        <fullName evidence="9">Fis bacterial regulatory protein hth signature</fullName>
    </recommendedName>
</protein>
<dbReference type="InterPro" id="IPR000014">
    <property type="entry name" value="PAS"/>
</dbReference>
<dbReference type="Proteomes" id="UP000277811">
    <property type="component" value="Unassembled WGS sequence"/>
</dbReference>
<dbReference type="Pfam" id="PF25601">
    <property type="entry name" value="AAA_lid_14"/>
    <property type="match status" value="1"/>
</dbReference>
<dbReference type="SUPFAM" id="SSF55785">
    <property type="entry name" value="PYP-like sensor domain (PAS domain)"/>
    <property type="match status" value="1"/>
</dbReference>
<feature type="domain" description="Sigma-54 factor interaction" evidence="5">
    <location>
        <begin position="157"/>
        <end position="386"/>
    </location>
</feature>
<keyword evidence="8" id="KW-1185">Reference proteome</keyword>
<dbReference type="PROSITE" id="PS00675">
    <property type="entry name" value="SIGMA54_INTERACT_1"/>
    <property type="match status" value="1"/>
</dbReference>
<name>A0A498R3R9_9FIRM</name>
<dbReference type="Gene3D" id="3.30.450.20">
    <property type="entry name" value="PAS domain"/>
    <property type="match status" value="1"/>
</dbReference>
<keyword evidence="1" id="KW-0547">Nucleotide-binding</keyword>
<dbReference type="EMBL" id="UPPP01000059">
    <property type="protein sequence ID" value="VBB05785.1"/>
    <property type="molecule type" value="Genomic_DNA"/>
</dbReference>
<dbReference type="Gene3D" id="3.40.50.300">
    <property type="entry name" value="P-loop containing nucleotide triphosphate hydrolases"/>
    <property type="match status" value="1"/>
</dbReference>
<evidence type="ECO:0000256" key="4">
    <source>
        <dbReference type="ARBA" id="ARBA00023163"/>
    </source>
</evidence>
<dbReference type="PANTHER" id="PTHR32071:SF121">
    <property type="entry name" value="SIGMA L-DEPENDENT TRANSCRIPTIONAL REGULATOR YQIR-RELATED"/>
    <property type="match status" value="1"/>
</dbReference>
<dbReference type="PROSITE" id="PS50045">
    <property type="entry name" value="SIGMA54_INTERACT_4"/>
    <property type="match status" value="1"/>
</dbReference>
<evidence type="ECO:0000259" key="6">
    <source>
        <dbReference type="PROSITE" id="PS50112"/>
    </source>
</evidence>
<dbReference type="Pfam" id="PF02954">
    <property type="entry name" value="HTH_8"/>
    <property type="match status" value="1"/>
</dbReference>
<evidence type="ECO:0000256" key="2">
    <source>
        <dbReference type="ARBA" id="ARBA00022840"/>
    </source>
</evidence>
<dbReference type="InterPro" id="IPR025943">
    <property type="entry name" value="Sigma_54_int_dom_ATP-bd_2"/>
</dbReference>
<dbReference type="InterPro" id="IPR002078">
    <property type="entry name" value="Sigma_54_int"/>
</dbReference>